<feature type="region of interest" description="Disordered" evidence="7">
    <location>
        <begin position="226"/>
        <end position="246"/>
    </location>
</feature>
<dbReference type="InterPro" id="IPR015421">
    <property type="entry name" value="PyrdxlP-dep_Trfase_major"/>
</dbReference>
<dbReference type="RefSeq" id="WP_171471764.1">
    <property type="nucleotide sequence ID" value="NZ_CP053452.2"/>
</dbReference>
<sequence length="448" mass="48299">MIASGPALSSFASGLTTETAFDVLAVARKLQAGGKDVIALQIGDSPFPTTANAIKAAHAAIDAGLTRYCPSAGLPEFRETIAKTVRAEFGIPATADNVVVGPGAKVFETYFCEAFLEPGDAVLVFQPAFPTFEPNILRRGAKPVYVPLKQENKFRPDVAAIEKFVKSEPRARAIFLNFPHNPTGGVATRDDLKAIANIVRGTNIAVFSDEPYCHMIWDVTEPREAPLTGSVGSRTEPREAPLTGSVGSSQHASILAEPGMLEQCVGAYTFSKSYSMSGWRCGYMITSAPVAQIVSKMINTSLSCVPPIVQMAGKAALEHDAVERDTVMKKFHKKVELLVSELRKVPDVTVLMPEGTFYVFPRVSPICERLGITSHGLAMYLLEGADDKRGVACLGGECFGAAGQGFLRFSCAEPDERLVEAVAFFADAVNRSDRVKAYLDTHPKYRLK</sequence>
<dbReference type="Gene3D" id="3.40.640.10">
    <property type="entry name" value="Type I PLP-dependent aspartate aminotransferase-like (Major domain)"/>
    <property type="match status" value="1"/>
</dbReference>
<evidence type="ECO:0000256" key="3">
    <source>
        <dbReference type="ARBA" id="ARBA00022576"/>
    </source>
</evidence>
<dbReference type="PANTHER" id="PTHR46383:SF1">
    <property type="entry name" value="ASPARTATE AMINOTRANSFERASE"/>
    <property type="match status" value="1"/>
</dbReference>
<dbReference type="GO" id="GO:0004069">
    <property type="term" value="F:L-aspartate:2-oxoglutarate aminotransferase activity"/>
    <property type="evidence" value="ECO:0007669"/>
    <property type="project" value="UniProtKB-EC"/>
</dbReference>
<evidence type="ECO:0000313" key="10">
    <source>
        <dbReference type="Proteomes" id="UP000503447"/>
    </source>
</evidence>
<dbReference type="InterPro" id="IPR015422">
    <property type="entry name" value="PyrdxlP-dep_Trfase_small"/>
</dbReference>
<keyword evidence="4 9" id="KW-0808">Transferase</keyword>
<dbReference type="SUPFAM" id="SSF53383">
    <property type="entry name" value="PLP-dependent transferases"/>
    <property type="match status" value="1"/>
</dbReference>
<accession>A0A6M5YS81</accession>
<dbReference type="EMBL" id="CP053452">
    <property type="protein sequence ID" value="QJW96121.1"/>
    <property type="molecule type" value="Genomic_DNA"/>
</dbReference>
<dbReference type="CDD" id="cd00609">
    <property type="entry name" value="AAT_like"/>
    <property type="match status" value="1"/>
</dbReference>
<dbReference type="InterPro" id="IPR015424">
    <property type="entry name" value="PyrdxlP-dep_Trfase"/>
</dbReference>
<dbReference type="PANTHER" id="PTHR46383">
    <property type="entry name" value="ASPARTATE AMINOTRANSFERASE"/>
    <property type="match status" value="1"/>
</dbReference>
<dbReference type="GO" id="GO:0030170">
    <property type="term" value="F:pyridoxal phosphate binding"/>
    <property type="evidence" value="ECO:0007669"/>
    <property type="project" value="InterPro"/>
</dbReference>
<evidence type="ECO:0000256" key="6">
    <source>
        <dbReference type="RuleBase" id="RU003693"/>
    </source>
</evidence>
<organism evidence="9 10">
    <name type="scientific">Frigoriglobus tundricola</name>
    <dbReference type="NCBI Taxonomy" id="2774151"/>
    <lineage>
        <taxon>Bacteria</taxon>
        <taxon>Pseudomonadati</taxon>
        <taxon>Planctomycetota</taxon>
        <taxon>Planctomycetia</taxon>
        <taxon>Gemmatales</taxon>
        <taxon>Gemmataceae</taxon>
        <taxon>Frigoriglobus</taxon>
    </lineage>
</organism>
<feature type="domain" description="Aminotransferase class I/classII large" evidence="8">
    <location>
        <begin position="35"/>
        <end position="422"/>
    </location>
</feature>
<dbReference type="InterPro" id="IPR050596">
    <property type="entry name" value="AspAT/PAT-like"/>
</dbReference>
<evidence type="ECO:0000256" key="7">
    <source>
        <dbReference type="SAM" id="MobiDB-lite"/>
    </source>
</evidence>
<evidence type="ECO:0000259" key="8">
    <source>
        <dbReference type="Pfam" id="PF00155"/>
    </source>
</evidence>
<reference evidence="10" key="1">
    <citation type="submission" date="2020-05" db="EMBL/GenBank/DDBJ databases">
        <title>Frigoriglobus tundricola gen. nov., sp. nov., a psychrotolerant cellulolytic planctomycete of the family Gemmataceae with two divergent copies of 16S rRNA gene.</title>
        <authorList>
            <person name="Kulichevskaya I.S."/>
            <person name="Ivanova A.A."/>
            <person name="Naumoff D.G."/>
            <person name="Beletsky A.V."/>
            <person name="Rijpstra W.I.C."/>
            <person name="Sinninghe Damste J.S."/>
            <person name="Mardanov A.V."/>
            <person name="Ravin N.V."/>
            <person name="Dedysh S.N."/>
        </authorList>
    </citation>
    <scope>NUCLEOTIDE SEQUENCE [LARGE SCALE GENOMIC DNA]</scope>
    <source>
        <strain evidence="10">PL17</strain>
    </source>
</reference>
<dbReference type="Pfam" id="PF00155">
    <property type="entry name" value="Aminotran_1_2"/>
    <property type="match status" value="1"/>
</dbReference>
<dbReference type="Proteomes" id="UP000503447">
    <property type="component" value="Chromosome"/>
</dbReference>
<evidence type="ECO:0000313" key="9">
    <source>
        <dbReference type="EMBL" id="QJW96121.1"/>
    </source>
</evidence>
<evidence type="ECO:0000256" key="4">
    <source>
        <dbReference type="ARBA" id="ARBA00022679"/>
    </source>
</evidence>
<dbReference type="InterPro" id="IPR004839">
    <property type="entry name" value="Aminotransferase_I/II_large"/>
</dbReference>
<keyword evidence="3 9" id="KW-0032">Aminotransferase</keyword>
<gene>
    <name evidence="9" type="ORF">FTUN_3676</name>
</gene>
<comment type="similarity">
    <text evidence="6">Belongs to the class-II pyridoxal-phosphate-dependent aminotransferase family.</text>
</comment>
<name>A0A6M5YS81_9BACT</name>
<dbReference type="PROSITE" id="PS00599">
    <property type="entry name" value="AA_TRANSFER_CLASS_2"/>
    <property type="match status" value="1"/>
</dbReference>
<comment type="similarity">
    <text evidence="2">Belongs to the class-I pyridoxal-phosphate-dependent aminotransferase family.</text>
</comment>
<evidence type="ECO:0000256" key="2">
    <source>
        <dbReference type="ARBA" id="ARBA00007441"/>
    </source>
</evidence>
<protein>
    <submittedName>
        <fullName evidence="9">Aspartate aminotransferase</fullName>
        <ecNumber evidence="9">2.6.1.1</ecNumber>
    </submittedName>
</protein>
<proteinExistence type="inferred from homology"/>
<dbReference type="KEGG" id="ftj:FTUN_3676"/>
<evidence type="ECO:0000256" key="5">
    <source>
        <dbReference type="ARBA" id="ARBA00022898"/>
    </source>
</evidence>
<dbReference type="GO" id="GO:0006520">
    <property type="term" value="P:amino acid metabolic process"/>
    <property type="evidence" value="ECO:0007669"/>
    <property type="project" value="InterPro"/>
</dbReference>
<comment type="cofactor">
    <cofactor evidence="1 6">
        <name>pyridoxal 5'-phosphate</name>
        <dbReference type="ChEBI" id="CHEBI:597326"/>
    </cofactor>
</comment>
<dbReference type="EC" id="2.6.1.1" evidence="9"/>
<keyword evidence="10" id="KW-1185">Reference proteome</keyword>
<keyword evidence="5 6" id="KW-0663">Pyridoxal phosphate</keyword>
<dbReference type="AlphaFoldDB" id="A0A6M5YS81"/>
<dbReference type="InterPro" id="IPR001917">
    <property type="entry name" value="Aminotrans_II_pyridoxalP_BS"/>
</dbReference>
<dbReference type="Gene3D" id="3.90.1150.10">
    <property type="entry name" value="Aspartate Aminotransferase, domain 1"/>
    <property type="match status" value="1"/>
</dbReference>
<evidence type="ECO:0000256" key="1">
    <source>
        <dbReference type="ARBA" id="ARBA00001933"/>
    </source>
</evidence>